<accession>A0A5E4MSE2</accession>
<dbReference type="Gene3D" id="3.30.420.10">
    <property type="entry name" value="Ribonuclease H-like superfamily/Ribonuclease H"/>
    <property type="match status" value="1"/>
</dbReference>
<feature type="non-terminal residue" evidence="1">
    <location>
        <position position="1"/>
    </location>
</feature>
<dbReference type="InterPro" id="IPR043502">
    <property type="entry name" value="DNA/RNA_pol_sf"/>
</dbReference>
<evidence type="ECO:0000313" key="2">
    <source>
        <dbReference type="Proteomes" id="UP000325440"/>
    </source>
</evidence>
<dbReference type="InterPro" id="IPR036397">
    <property type="entry name" value="RNaseH_sf"/>
</dbReference>
<protein>
    <submittedName>
        <fullName evidence="1">Ribonuclease H-like domain</fullName>
    </submittedName>
</protein>
<dbReference type="EMBL" id="CABPRJ010001110">
    <property type="protein sequence ID" value="VVC35208.1"/>
    <property type="molecule type" value="Genomic_DNA"/>
</dbReference>
<proteinExistence type="predicted"/>
<organism evidence="1 2">
    <name type="scientific">Cinara cedri</name>
    <dbReference type="NCBI Taxonomy" id="506608"/>
    <lineage>
        <taxon>Eukaryota</taxon>
        <taxon>Metazoa</taxon>
        <taxon>Ecdysozoa</taxon>
        <taxon>Arthropoda</taxon>
        <taxon>Hexapoda</taxon>
        <taxon>Insecta</taxon>
        <taxon>Pterygota</taxon>
        <taxon>Neoptera</taxon>
        <taxon>Paraneoptera</taxon>
        <taxon>Hemiptera</taxon>
        <taxon>Sternorrhyncha</taxon>
        <taxon>Aphidomorpha</taxon>
        <taxon>Aphidoidea</taxon>
        <taxon>Aphididae</taxon>
        <taxon>Lachninae</taxon>
        <taxon>Cinara</taxon>
    </lineage>
</organism>
<gene>
    <name evidence="1" type="ORF">CINCED_3A016212</name>
</gene>
<evidence type="ECO:0000313" key="1">
    <source>
        <dbReference type="EMBL" id="VVC35208.1"/>
    </source>
</evidence>
<dbReference type="OrthoDB" id="6600976at2759"/>
<name>A0A5E4MSE2_9HEMI</name>
<reference evidence="1 2" key="1">
    <citation type="submission" date="2019-08" db="EMBL/GenBank/DDBJ databases">
        <authorList>
            <person name="Alioto T."/>
            <person name="Alioto T."/>
            <person name="Gomez Garrido J."/>
        </authorList>
    </citation>
    <scope>NUCLEOTIDE SEQUENCE [LARGE SCALE GENOMIC DNA]</scope>
</reference>
<dbReference type="PANTHER" id="PTHR31511">
    <property type="entry name" value="PROTEIN CBG23764"/>
    <property type="match status" value="1"/>
</dbReference>
<dbReference type="GO" id="GO:0003676">
    <property type="term" value="F:nucleic acid binding"/>
    <property type="evidence" value="ECO:0007669"/>
    <property type="project" value="InterPro"/>
</dbReference>
<keyword evidence="2" id="KW-1185">Reference proteome</keyword>
<dbReference type="PANTHER" id="PTHR31511:SF12">
    <property type="entry name" value="RHO TERMINATION FACTOR N-TERMINAL DOMAIN-CONTAINING PROTEIN"/>
    <property type="match status" value="1"/>
</dbReference>
<dbReference type="Proteomes" id="UP000325440">
    <property type="component" value="Unassembled WGS sequence"/>
</dbReference>
<dbReference type="GO" id="GO:0071897">
    <property type="term" value="P:DNA biosynthetic process"/>
    <property type="evidence" value="ECO:0007669"/>
    <property type="project" value="UniProtKB-ARBA"/>
</dbReference>
<dbReference type="SUPFAM" id="SSF56672">
    <property type="entry name" value="DNA/RNA polymerases"/>
    <property type="match status" value="1"/>
</dbReference>
<sequence length="636" mass="73510">QRAYIKIETIHGTTVPEIHAALNEVCGTDTVDQIRKKRPGMLQNGVSILHDNARPHIGAPVIALLEKYGWERLKHPPYSPDLSPPDFDLFPKLKEPLRGIRFPNLDILNEEVFYSPIGTKRKNIETAVKVKKIRMGLVNAPGITEIDSSHSRKIVWYYTKNLNNIFNYKIFLQSLKPSIIQLLKTISVNNPIKFNFKLESIYYKPQVDNSTVDRSFKTSARAIFFESEIEDIVEENIRTGHVSKSGKGVYLYVYTDSWGKLEEETLRDEFFSTLMDENIAGTEYNHAKAVWRKFGCKTFGEYSDLYLKIDVMLLTDVFDNFRDICQTTYNLDPAYYYTAPGFSFDCMLKYTGVKLELPSDYDMLLMFENGIRGGLVQASKRYGKANNYTTPDYDKTKDDSCLIYQDCDVRVYAKRRIRYEVDIEFPKHSHDDHNDLPFLPNNGVPPGSKVRMLKATLEEKTNYIIHYRNLRQAMANGLIVKKSPWLKKYIVLNTEMRKKAANTFEKDFYKFVNKAVFDSLVYHIDTRNFYEDLLKKLGFLDCTDTSNLPANYPCFVTKRKNITGLFSDESDGKTITEFCALRAKSYAYKIDGVDKIMAKGIRGHVVKNHMTFDDHIKCLFDEDGPDVYRENVSIRS</sequence>
<dbReference type="AlphaFoldDB" id="A0A5E4MSE2"/>